<organism evidence="2 3">
    <name type="scientific">Cinchona calisaya</name>
    <dbReference type="NCBI Taxonomy" id="153742"/>
    <lineage>
        <taxon>Eukaryota</taxon>
        <taxon>Viridiplantae</taxon>
        <taxon>Streptophyta</taxon>
        <taxon>Embryophyta</taxon>
        <taxon>Tracheophyta</taxon>
        <taxon>Spermatophyta</taxon>
        <taxon>Magnoliopsida</taxon>
        <taxon>eudicotyledons</taxon>
        <taxon>Gunneridae</taxon>
        <taxon>Pentapetalae</taxon>
        <taxon>asterids</taxon>
        <taxon>lamiids</taxon>
        <taxon>Gentianales</taxon>
        <taxon>Rubiaceae</taxon>
        <taxon>Cinchonoideae</taxon>
        <taxon>Cinchoneae</taxon>
        <taxon>Cinchona</taxon>
    </lineage>
</organism>
<comment type="caution">
    <text evidence="2">The sequence shown here is derived from an EMBL/GenBank/DDBJ whole genome shotgun (WGS) entry which is preliminary data.</text>
</comment>
<evidence type="ECO:0000313" key="3">
    <source>
        <dbReference type="Proteomes" id="UP001630127"/>
    </source>
</evidence>
<dbReference type="Proteomes" id="UP001630127">
    <property type="component" value="Unassembled WGS sequence"/>
</dbReference>
<keyword evidence="3" id="KW-1185">Reference proteome</keyword>
<keyword evidence="1" id="KW-0472">Membrane</keyword>
<feature type="transmembrane region" description="Helical" evidence="1">
    <location>
        <begin position="22"/>
        <end position="44"/>
    </location>
</feature>
<reference evidence="2 3" key="1">
    <citation type="submission" date="2024-11" db="EMBL/GenBank/DDBJ databases">
        <title>A near-complete genome assembly of Cinchona calisaya.</title>
        <authorList>
            <person name="Lian D.C."/>
            <person name="Zhao X.W."/>
            <person name="Wei L."/>
        </authorList>
    </citation>
    <scope>NUCLEOTIDE SEQUENCE [LARGE SCALE GENOMIC DNA]</scope>
    <source>
        <tissue evidence="2">Nenye</tissue>
    </source>
</reference>
<sequence>FEFIKLLVEPVNYSLSKGLDKLIYMVGGLVSLEKSVYNFVYIWMEKRVAYQLEKK</sequence>
<dbReference type="AlphaFoldDB" id="A0ABD2ZLP4"/>
<evidence type="ECO:0000256" key="1">
    <source>
        <dbReference type="SAM" id="Phobius"/>
    </source>
</evidence>
<keyword evidence="1" id="KW-0812">Transmembrane</keyword>
<feature type="non-terminal residue" evidence="2">
    <location>
        <position position="1"/>
    </location>
</feature>
<proteinExistence type="predicted"/>
<accession>A0ABD2ZLP4</accession>
<name>A0ABD2ZLP4_9GENT</name>
<protein>
    <submittedName>
        <fullName evidence="2">Uncharacterized protein</fullName>
    </submittedName>
</protein>
<evidence type="ECO:0000313" key="2">
    <source>
        <dbReference type="EMBL" id="KAL3520336.1"/>
    </source>
</evidence>
<keyword evidence="1" id="KW-1133">Transmembrane helix</keyword>
<gene>
    <name evidence="2" type="ORF">ACH5RR_018485</name>
</gene>
<dbReference type="EMBL" id="JBJUIK010000008">
    <property type="protein sequence ID" value="KAL3520336.1"/>
    <property type="molecule type" value="Genomic_DNA"/>
</dbReference>